<reference evidence="1 2" key="1">
    <citation type="submission" date="2018-07" db="EMBL/GenBank/DDBJ databases">
        <title>Leeuwenhoekiella genomics.</title>
        <authorList>
            <person name="Tahon G."/>
            <person name="Willems A."/>
        </authorList>
    </citation>
    <scope>NUCLEOTIDE SEQUENCE [LARGE SCALE GENOMIC DNA]</scope>
    <source>
        <strain evidence="1 2">LMG 24856</strain>
    </source>
</reference>
<keyword evidence="2" id="KW-1185">Reference proteome</keyword>
<protein>
    <submittedName>
        <fullName evidence="1">Uncharacterized protein</fullName>
    </submittedName>
</protein>
<gene>
    <name evidence="1" type="ORF">DSM01_919</name>
</gene>
<evidence type="ECO:0000313" key="2">
    <source>
        <dbReference type="Proteomes" id="UP000290037"/>
    </source>
</evidence>
<comment type="caution">
    <text evidence="1">The sequence shown here is derived from an EMBL/GenBank/DDBJ whole genome shotgun (WGS) entry which is preliminary data.</text>
</comment>
<organism evidence="1 2">
    <name type="scientific">Leeuwenhoekiella palythoae</name>
    <dbReference type="NCBI Taxonomy" id="573501"/>
    <lineage>
        <taxon>Bacteria</taxon>
        <taxon>Pseudomonadati</taxon>
        <taxon>Bacteroidota</taxon>
        <taxon>Flavobacteriia</taxon>
        <taxon>Flavobacteriales</taxon>
        <taxon>Flavobacteriaceae</taxon>
        <taxon>Leeuwenhoekiella</taxon>
    </lineage>
</organism>
<name>A0ABY0D4Q5_9FLAO</name>
<dbReference type="EMBL" id="QOVN01000002">
    <property type="protein sequence ID" value="RXG30170.1"/>
    <property type="molecule type" value="Genomic_DNA"/>
</dbReference>
<accession>A0ABY0D4Q5</accession>
<sequence>MHFGFVLLILVFLQEMPVYAYYRLETENTAPRVFE</sequence>
<proteinExistence type="predicted"/>
<dbReference type="Proteomes" id="UP000290037">
    <property type="component" value="Unassembled WGS sequence"/>
</dbReference>
<evidence type="ECO:0000313" key="1">
    <source>
        <dbReference type="EMBL" id="RXG30170.1"/>
    </source>
</evidence>